<proteinExistence type="predicted"/>
<gene>
    <name evidence="1" type="ORF">H6G06_12260</name>
</gene>
<dbReference type="AlphaFoldDB" id="A0A927A154"/>
<evidence type="ECO:0000313" key="2">
    <source>
        <dbReference type="Proteomes" id="UP000662185"/>
    </source>
</evidence>
<protein>
    <submittedName>
        <fullName evidence="1">Uncharacterized protein</fullName>
    </submittedName>
</protein>
<keyword evidence="2" id="KW-1185">Reference proteome</keyword>
<comment type="caution">
    <text evidence="1">The sequence shown here is derived from an EMBL/GenBank/DDBJ whole genome shotgun (WGS) entry which is preliminary data.</text>
</comment>
<dbReference type="Proteomes" id="UP000662185">
    <property type="component" value="Unassembled WGS sequence"/>
</dbReference>
<name>A0A927A154_9NOST</name>
<reference evidence="2" key="1">
    <citation type="journal article" date="2020" name="ISME J.">
        <title>Comparative genomics reveals insights into cyanobacterial evolution and habitat adaptation.</title>
        <authorList>
            <person name="Chen M.Y."/>
            <person name="Teng W.K."/>
            <person name="Zhao L."/>
            <person name="Hu C.X."/>
            <person name="Zhou Y.K."/>
            <person name="Han B.P."/>
            <person name="Song L.R."/>
            <person name="Shu W.S."/>
        </authorList>
    </citation>
    <scope>NUCLEOTIDE SEQUENCE [LARGE SCALE GENOMIC DNA]</scope>
    <source>
        <strain evidence="2">FACHB-251</strain>
    </source>
</reference>
<accession>A0A927A154</accession>
<evidence type="ECO:0000313" key="1">
    <source>
        <dbReference type="EMBL" id="MBD2294244.1"/>
    </source>
</evidence>
<organism evidence="1 2">
    <name type="scientific">Anabaena sphaerica FACHB-251</name>
    <dbReference type="NCBI Taxonomy" id="2692883"/>
    <lineage>
        <taxon>Bacteria</taxon>
        <taxon>Bacillati</taxon>
        <taxon>Cyanobacteriota</taxon>
        <taxon>Cyanophyceae</taxon>
        <taxon>Nostocales</taxon>
        <taxon>Nostocaceae</taxon>
        <taxon>Anabaena</taxon>
    </lineage>
</organism>
<dbReference type="EMBL" id="JACJQU010000006">
    <property type="protein sequence ID" value="MBD2294244.1"/>
    <property type="molecule type" value="Genomic_DNA"/>
</dbReference>
<sequence length="68" mass="7687">MVETFRRNVSTRVSNHAHLITGDVYFTLKNAEIIGSTDIGQATSRLLMFNSSSRVQSRKSLIDQNLYP</sequence>